<evidence type="ECO:0000313" key="3">
    <source>
        <dbReference type="Proteomes" id="UP001418222"/>
    </source>
</evidence>
<gene>
    <name evidence="2" type="ORF">KSP39_PZI020918</name>
</gene>
<protein>
    <recommendedName>
        <fullName evidence="4">DUF868 family protein</fullName>
    </recommendedName>
</protein>
<feature type="compositionally biased region" description="Low complexity" evidence="1">
    <location>
        <begin position="350"/>
        <end position="368"/>
    </location>
</feature>
<evidence type="ECO:0000256" key="1">
    <source>
        <dbReference type="SAM" id="MobiDB-lite"/>
    </source>
</evidence>
<dbReference type="InterPro" id="IPR008586">
    <property type="entry name" value="DUF868_pln"/>
</dbReference>
<keyword evidence="3" id="KW-1185">Reference proteome</keyword>
<comment type="caution">
    <text evidence="2">The sequence shown here is derived from an EMBL/GenBank/DDBJ whole genome shotgun (WGS) entry which is preliminary data.</text>
</comment>
<accession>A0AAP0FW96</accession>
<dbReference type="EMBL" id="JBBWWQ010000019">
    <property type="protein sequence ID" value="KAK8918752.1"/>
    <property type="molecule type" value="Genomic_DNA"/>
</dbReference>
<sequence>MPDPIPSCFRGSAAGVPPASTVAGPSLTTSVFETNLGLASFSWSRTVLGLSLRADLRLSPASSSGNEDKDKDDEPFRFRIRPWLFWKRKGTRRFHLEEGALGRHRVIEIAWDLTRARFPSTGGPEPSSNFYVAVSVDGEMLLVAGDMEEEAHRKMKASKRKPAMPISKREHVLLKADPDTGGRRSYRTLARVMGREREITIGIGGKEKDSSGMYVAVDGTKILQVRRLRWKFRGSERVEIDGNGGGRVQISWDLHSWLFPSKEDAIPASVASAAMCEIGQAVFVFRFDSHEADKREDWISGETETGYPGGGSSDQLNMGLIPGYLGKDRNWNESSGGVGERRKGKKKSLLKTSSSSSSSSSSSAGSSSVMEWVSREEAELRGVDGYTLVVYAWKS</sequence>
<dbReference type="AlphaFoldDB" id="A0AAP0FW96"/>
<evidence type="ECO:0000313" key="2">
    <source>
        <dbReference type="EMBL" id="KAK8918752.1"/>
    </source>
</evidence>
<name>A0AAP0FW96_9ASPA</name>
<dbReference type="Pfam" id="PF05910">
    <property type="entry name" value="DUF868"/>
    <property type="match status" value="1"/>
</dbReference>
<dbReference type="PANTHER" id="PTHR31972">
    <property type="entry name" value="EXPRESSED PROTEIN"/>
    <property type="match status" value="1"/>
</dbReference>
<feature type="region of interest" description="Disordered" evidence="1">
    <location>
        <begin position="332"/>
        <end position="369"/>
    </location>
</feature>
<evidence type="ECO:0008006" key="4">
    <source>
        <dbReference type="Google" id="ProtNLM"/>
    </source>
</evidence>
<dbReference type="PANTHER" id="PTHR31972:SF3">
    <property type="entry name" value="OS09G0416600 PROTEIN"/>
    <property type="match status" value="1"/>
</dbReference>
<dbReference type="Proteomes" id="UP001418222">
    <property type="component" value="Unassembled WGS sequence"/>
</dbReference>
<reference evidence="2 3" key="1">
    <citation type="journal article" date="2022" name="Nat. Plants">
        <title>Genomes of leafy and leafless Platanthera orchids illuminate the evolution of mycoheterotrophy.</title>
        <authorList>
            <person name="Li M.H."/>
            <person name="Liu K.W."/>
            <person name="Li Z."/>
            <person name="Lu H.C."/>
            <person name="Ye Q.L."/>
            <person name="Zhang D."/>
            <person name="Wang J.Y."/>
            <person name="Li Y.F."/>
            <person name="Zhong Z.M."/>
            <person name="Liu X."/>
            <person name="Yu X."/>
            <person name="Liu D.K."/>
            <person name="Tu X.D."/>
            <person name="Liu B."/>
            <person name="Hao Y."/>
            <person name="Liao X.Y."/>
            <person name="Jiang Y.T."/>
            <person name="Sun W.H."/>
            <person name="Chen J."/>
            <person name="Chen Y.Q."/>
            <person name="Ai Y."/>
            <person name="Zhai J.W."/>
            <person name="Wu S.S."/>
            <person name="Zhou Z."/>
            <person name="Hsiao Y.Y."/>
            <person name="Wu W.L."/>
            <person name="Chen Y.Y."/>
            <person name="Lin Y.F."/>
            <person name="Hsu J.L."/>
            <person name="Li C.Y."/>
            <person name="Wang Z.W."/>
            <person name="Zhao X."/>
            <person name="Zhong W.Y."/>
            <person name="Ma X.K."/>
            <person name="Ma L."/>
            <person name="Huang J."/>
            <person name="Chen G.Z."/>
            <person name="Huang M.Z."/>
            <person name="Huang L."/>
            <person name="Peng D.H."/>
            <person name="Luo Y.B."/>
            <person name="Zou S.Q."/>
            <person name="Chen S.P."/>
            <person name="Lan S."/>
            <person name="Tsai W.C."/>
            <person name="Van de Peer Y."/>
            <person name="Liu Z.J."/>
        </authorList>
    </citation>
    <scope>NUCLEOTIDE SEQUENCE [LARGE SCALE GENOMIC DNA]</scope>
    <source>
        <strain evidence="2">Lor287</strain>
    </source>
</reference>
<proteinExistence type="predicted"/>
<organism evidence="2 3">
    <name type="scientific">Platanthera zijinensis</name>
    <dbReference type="NCBI Taxonomy" id="2320716"/>
    <lineage>
        <taxon>Eukaryota</taxon>
        <taxon>Viridiplantae</taxon>
        <taxon>Streptophyta</taxon>
        <taxon>Embryophyta</taxon>
        <taxon>Tracheophyta</taxon>
        <taxon>Spermatophyta</taxon>
        <taxon>Magnoliopsida</taxon>
        <taxon>Liliopsida</taxon>
        <taxon>Asparagales</taxon>
        <taxon>Orchidaceae</taxon>
        <taxon>Orchidoideae</taxon>
        <taxon>Orchideae</taxon>
        <taxon>Orchidinae</taxon>
        <taxon>Platanthera</taxon>
    </lineage>
</organism>